<dbReference type="PROSITE" id="PS51186">
    <property type="entry name" value="GNAT"/>
    <property type="match status" value="1"/>
</dbReference>
<dbReference type="InterPro" id="IPR050832">
    <property type="entry name" value="Bact_Acetyltransf"/>
</dbReference>
<organism evidence="4 5">
    <name type="scientific">Microbacterium caowuchunii</name>
    <dbReference type="NCBI Taxonomy" id="2614638"/>
    <lineage>
        <taxon>Bacteria</taxon>
        <taxon>Bacillati</taxon>
        <taxon>Actinomycetota</taxon>
        <taxon>Actinomycetes</taxon>
        <taxon>Micrococcales</taxon>
        <taxon>Microbacteriaceae</taxon>
        <taxon>Microbacterium</taxon>
    </lineage>
</organism>
<keyword evidence="5" id="KW-1185">Reference proteome</keyword>
<dbReference type="CDD" id="cd04301">
    <property type="entry name" value="NAT_SF"/>
    <property type="match status" value="1"/>
</dbReference>
<dbReference type="Pfam" id="PF00583">
    <property type="entry name" value="Acetyltransf_1"/>
    <property type="match status" value="1"/>
</dbReference>
<feature type="domain" description="N-acetyltransferase" evidence="3">
    <location>
        <begin position="3"/>
        <end position="153"/>
    </location>
</feature>
<keyword evidence="1 4" id="KW-0808">Transferase</keyword>
<reference evidence="5" key="1">
    <citation type="submission" date="2019-09" db="EMBL/GenBank/DDBJ databases">
        <title>Mumia zhuanghuii sp. nov. isolated from the intestinal contents of plateau pika (Ochotona curzoniae) in the Qinghai-Tibet plateau of China.</title>
        <authorList>
            <person name="Tian Z."/>
        </authorList>
    </citation>
    <scope>NUCLEOTIDE SEQUENCE [LARGE SCALE GENOMIC DNA]</scope>
    <source>
        <strain evidence="5">L-033</strain>
    </source>
</reference>
<keyword evidence="2" id="KW-0012">Acyltransferase</keyword>
<dbReference type="PANTHER" id="PTHR43877:SF5">
    <property type="entry name" value="BLL8307 PROTEIN"/>
    <property type="match status" value="1"/>
</dbReference>
<dbReference type="PANTHER" id="PTHR43877">
    <property type="entry name" value="AMINOALKYLPHOSPHONATE N-ACETYLTRANSFERASE-RELATED-RELATED"/>
    <property type="match status" value="1"/>
</dbReference>
<dbReference type="SUPFAM" id="SSF55729">
    <property type="entry name" value="Acyl-CoA N-acyltransferases (Nat)"/>
    <property type="match status" value="1"/>
</dbReference>
<evidence type="ECO:0000313" key="5">
    <source>
        <dbReference type="Proteomes" id="UP000326838"/>
    </source>
</evidence>
<evidence type="ECO:0000313" key="4">
    <source>
        <dbReference type="EMBL" id="KAA9131120.1"/>
    </source>
</evidence>
<evidence type="ECO:0000256" key="2">
    <source>
        <dbReference type="ARBA" id="ARBA00023315"/>
    </source>
</evidence>
<proteinExistence type="predicted"/>
<dbReference type="Proteomes" id="UP000326838">
    <property type="component" value="Unassembled WGS sequence"/>
</dbReference>
<gene>
    <name evidence="4" type="ORF">F6B40_12500</name>
</gene>
<dbReference type="GO" id="GO:0016747">
    <property type="term" value="F:acyltransferase activity, transferring groups other than amino-acyl groups"/>
    <property type="evidence" value="ECO:0007669"/>
    <property type="project" value="InterPro"/>
</dbReference>
<dbReference type="InterPro" id="IPR000182">
    <property type="entry name" value="GNAT_dom"/>
</dbReference>
<name>A0A5N0T865_9MICO</name>
<protein>
    <submittedName>
        <fullName evidence="4">GNAT family N-acetyltransferase</fullName>
    </submittedName>
</protein>
<dbReference type="InterPro" id="IPR016181">
    <property type="entry name" value="Acyl_CoA_acyltransferase"/>
</dbReference>
<comment type="caution">
    <text evidence="4">The sequence shown here is derived from an EMBL/GenBank/DDBJ whole genome shotgun (WGS) entry which is preliminary data.</text>
</comment>
<sequence length="153" mass="16761">MPIVIRADDPSATPARELILAHLTEMAGFSPPESVHALGIQALSDPSVRFWSAFVDGELAGIGALKLVDEERGEIKSMRVADAFRGSGIGRRMLRHIVSEASARGLTSLWLETGSTPEFHPAQRLYRSEGFVPCEPFGDYAPDPFSLFYTRTL</sequence>
<evidence type="ECO:0000256" key="1">
    <source>
        <dbReference type="ARBA" id="ARBA00022679"/>
    </source>
</evidence>
<dbReference type="Gene3D" id="3.40.630.30">
    <property type="match status" value="1"/>
</dbReference>
<dbReference type="AlphaFoldDB" id="A0A5N0T865"/>
<dbReference type="RefSeq" id="WP_150894551.1">
    <property type="nucleotide sequence ID" value="NZ_VYUY01000018.1"/>
</dbReference>
<dbReference type="EMBL" id="VYUY01000018">
    <property type="protein sequence ID" value="KAA9131120.1"/>
    <property type="molecule type" value="Genomic_DNA"/>
</dbReference>
<evidence type="ECO:0000259" key="3">
    <source>
        <dbReference type="PROSITE" id="PS51186"/>
    </source>
</evidence>
<accession>A0A5N0T865</accession>